<protein>
    <recommendedName>
        <fullName evidence="1">Ig-like domain-containing protein</fullName>
    </recommendedName>
</protein>
<dbReference type="Pfam" id="PF13927">
    <property type="entry name" value="Ig_3"/>
    <property type="match status" value="1"/>
</dbReference>
<proteinExistence type="predicted"/>
<dbReference type="SUPFAM" id="SSF48726">
    <property type="entry name" value="Immunoglobulin"/>
    <property type="match status" value="1"/>
</dbReference>
<name>A0A9D4RU12_DREPO</name>
<dbReference type="PROSITE" id="PS50835">
    <property type="entry name" value="IG_LIKE"/>
    <property type="match status" value="1"/>
</dbReference>
<comment type="caution">
    <text evidence="2">The sequence shown here is derived from an EMBL/GenBank/DDBJ whole genome shotgun (WGS) entry which is preliminary data.</text>
</comment>
<evidence type="ECO:0000313" key="2">
    <source>
        <dbReference type="EMBL" id="KAH3881069.1"/>
    </source>
</evidence>
<dbReference type="InterPro" id="IPR013783">
    <property type="entry name" value="Ig-like_fold"/>
</dbReference>
<reference evidence="2" key="2">
    <citation type="submission" date="2020-11" db="EMBL/GenBank/DDBJ databases">
        <authorList>
            <person name="McCartney M.A."/>
            <person name="Auch B."/>
            <person name="Kono T."/>
            <person name="Mallez S."/>
            <person name="Becker A."/>
            <person name="Gohl D.M."/>
            <person name="Silverstein K.A.T."/>
            <person name="Koren S."/>
            <person name="Bechman K.B."/>
            <person name="Herman A."/>
            <person name="Abrahante J.E."/>
            <person name="Garbe J."/>
        </authorList>
    </citation>
    <scope>NUCLEOTIDE SEQUENCE</scope>
    <source>
        <strain evidence="2">Duluth1</strain>
        <tissue evidence="2">Whole animal</tissue>
    </source>
</reference>
<feature type="non-terminal residue" evidence="2">
    <location>
        <position position="1"/>
    </location>
</feature>
<dbReference type="InterPro" id="IPR036179">
    <property type="entry name" value="Ig-like_dom_sf"/>
</dbReference>
<keyword evidence="3" id="KW-1185">Reference proteome</keyword>
<feature type="domain" description="Ig-like" evidence="1">
    <location>
        <begin position="67"/>
        <end position="136"/>
    </location>
</feature>
<sequence length="193" mass="22097">SVDTRADYARKKTVVTRAVSSPKEVCRYPSRRCPEVERCHTPSRRCPEVERTDDVYVTGRITVQTVPRIPPYNECIEGDALLTTLICTATFNPAPAYYWVYESEYTNRTHIGTGNQLVLRNLTLNTTGTYTCVAYNLIKGIRHLLFLVRGIPTMMYTLKVKKFDFDLRRLWQPAAIVHVDLPVRLRTPGMNGI</sequence>
<evidence type="ECO:0000313" key="3">
    <source>
        <dbReference type="Proteomes" id="UP000828390"/>
    </source>
</evidence>
<evidence type="ECO:0000259" key="1">
    <source>
        <dbReference type="PROSITE" id="PS50835"/>
    </source>
</evidence>
<dbReference type="AlphaFoldDB" id="A0A9D4RU12"/>
<reference evidence="2" key="1">
    <citation type="journal article" date="2019" name="bioRxiv">
        <title>The Genome of the Zebra Mussel, Dreissena polymorpha: A Resource for Invasive Species Research.</title>
        <authorList>
            <person name="McCartney M.A."/>
            <person name="Auch B."/>
            <person name="Kono T."/>
            <person name="Mallez S."/>
            <person name="Zhang Y."/>
            <person name="Obille A."/>
            <person name="Becker A."/>
            <person name="Abrahante J.E."/>
            <person name="Garbe J."/>
            <person name="Badalamenti J.P."/>
            <person name="Herman A."/>
            <person name="Mangelson H."/>
            <person name="Liachko I."/>
            <person name="Sullivan S."/>
            <person name="Sone E.D."/>
            <person name="Koren S."/>
            <person name="Silverstein K.A.T."/>
            <person name="Beckman K.B."/>
            <person name="Gohl D.M."/>
        </authorList>
    </citation>
    <scope>NUCLEOTIDE SEQUENCE</scope>
    <source>
        <strain evidence="2">Duluth1</strain>
        <tissue evidence="2">Whole animal</tissue>
    </source>
</reference>
<dbReference type="InterPro" id="IPR007110">
    <property type="entry name" value="Ig-like_dom"/>
</dbReference>
<dbReference type="CDD" id="cd00096">
    <property type="entry name" value="Ig"/>
    <property type="match status" value="1"/>
</dbReference>
<organism evidence="2 3">
    <name type="scientific">Dreissena polymorpha</name>
    <name type="common">Zebra mussel</name>
    <name type="synonym">Mytilus polymorpha</name>
    <dbReference type="NCBI Taxonomy" id="45954"/>
    <lineage>
        <taxon>Eukaryota</taxon>
        <taxon>Metazoa</taxon>
        <taxon>Spiralia</taxon>
        <taxon>Lophotrochozoa</taxon>
        <taxon>Mollusca</taxon>
        <taxon>Bivalvia</taxon>
        <taxon>Autobranchia</taxon>
        <taxon>Heteroconchia</taxon>
        <taxon>Euheterodonta</taxon>
        <taxon>Imparidentia</taxon>
        <taxon>Neoheterodontei</taxon>
        <taxon>Myida</taxon>
        <taxon>Dreissenoidea</taxon>
        <taxon>Dreissenidae</taxon>
        <taxon>Dreissena</taxon>
    </lineage>
</organism>
<dbReference type="EMBL" id="JAIWYP010000001">
    <property type="protein sequence ID" value="KAH3881069.1"/>
    <property type="molecule type" value="Genomic_DNA"/>
</dbReference>
<accession>A0A9D4RU12</accession>
<dbReference type="Proteomes" id="UP000828390">
    <property type="component" value="Unassembled WGS sequence"/>
</dbReference>
<dbReference type="Gene3D" id="2.60.40.10">
    <property type="entry name" value="Immunoglobulins"/>
    <property type="match status" value="1"/>
</dbReference>
<gene>
    <name evidence="2" type="ORF">DPMN_004993</name>
</gene>